<gene>
    <name evidence="1" type="ORF">EV182_008688</name>
</gene>
<comment type="caution">
    <text evidence="1">The sequence shown here is derived from an EMBL/GenBank/DDBJ whole genome shotgun (WGS) entry which is preliminary data.</text>
</comment>
<accession>A0ACC1H6P7</accession>
<feature type="non-terminal residue" evidence="1">
    <location>
        <position position="78"/>
    </location>
</feature>
<organism evidence="1 2">
    <name type="scientific">Spiromyces aspiralis</name>
    <dbReference type="NCBI Taxonomy" id="68401"/>
    <lineage>
        <taxon>Eukaryota</taxon>
        <taxon>Fungi</taxon>
        <taxon>Fungi incertae sedis</taxon>
        <taxon>Zoopagomycota</taxon>
        <taxon>Kickxellomycotina</taxon>
        <taxon>Kickxellomycetes</taxon>
        <taxon>Kickxellales</taxon>
        <taxon>Kickxellaceae</taxon>
        <taxon>Spiromyces</taxon>
    </lineage>
</organism>
<evidence type="ECO:0000313" key="2">
    <source>
        <dbReference type="Proteomes" id="UP001145114"/>
    </source>
</evidence>
<evidence type="ECO:0000313" key="1">
    <source>
        <dbReference type="EMBL" id="KAJ1669589.1"/>
    </source>
</evidence>
<proteinExistence type="predicted"/>
<protein>
    <submittedName>
        <fullName evidence="1">Uncharacterized protein</fullName>
    </submittedName>
</protein>
<keyword evidence="2" id="KW-1185">Reference proteome</keyword>
<dbReference type="EMBL" id="JAMZIH010009811">
    <property type="protein sequence ID" value="KAJ1669589.1"/>
    <property type="molecule type" value="Genomic_DNA"/>
</dbReference>
<name>A0ACC1H6P7_9FUNG</name>
<sequence length="78" mass="8151">MPQNGLWDLMGSAEPQQADSRLGRRPSEDLLPAADPTRPAIYAPDGQAEAAEQPGDNSQAAMPANMPAASHDTSTPPL</sequence>
<dbReference type="Proteomes" id="UP001145114">
    <property type="component" value="Unassembled WGS sequence"/>
</dbReference>
<reference evidence="1" key="1">
    <citation type="submission" date="2022-06" db="EMBL/GenBank/DDBJ databases">
        <title>Phylogenomic reconstructions and comparative analyses of Kickxellomycotina fungi.</title>
        <authorList>
            <person name="Reynolds N.K."/>
            <person name="Stajich J.E."/>
            <person name="Barry K."/>
            <person name="Grigoriev I.V."/>
            <person name="Crous P."/>
            <person name="Smith M.E."/>
        </authorList>
    </citation>
    <scope>NUCLEOTIDE SEQUENCE</scope>
    <source>
        <strain evidence="1">RSA 2271</strain>
    </source>
</reference>